<evidence type="ECO:0000256" key="1">
    <source>
        <dbReference type="SAM" id="MobiDB-lite"/>
    </source>
</evidence>
<organism evidence="2 3">
    <name type="scientific">Yarrowia lipolytica</name>
    <name type="common">Candida lipolytica</name>
    <dbReference type="NCBI Taxonomy" id="4952"/>
    <lineage>
        <taxon>Eukaryota</taxon>
        <taxon>Fungi</taxon>
        <taxon>Dikarya</taxon>
        <taxon>Ascomycota</taxon>
        <taxon>Saccharomycotina</taxon>
        <taxon>Dipodascomycetes</taxon>
        <taxon>Dipodascales</taxon>
        <taxon>Dipodascales incertae sedis</taxon>
        <taxon>Yarrowia</taxon>
    </lineage>
</organism>
<dbReference type="Proteomes" id="UP000182444">
    <property type="component" value="Chromosome 1F"/>
</dbReference>
<feature type="compositionally biased region" description="Polar residues" evidence="1">
    <location>
        <begin position="9"/>
        <end position="22"/>
    </location>
</feature>
<feature type="region of interest" description="Disordered" evidence="1">
    <location>
        <begin position="1"/>
        <end position="28"/>
    </location>
</feature>
<sequence>MTPARPTYGCTSTSDVPSQSEAVNRGTESMDEWIASESEPGSECESAVSLSSLVVIAGGRVCVTLCSCVTLGSVHKRDSGWKSGHCARESSAPFSVLCRCLRLQLVVVKKNGQEESKRWRVLFLVPTTRFCPPQQSTQKTPKTTRNLRQKNTASSIGLGDKLVVIFGERPATT</sequence>
<evidence type="ECO:0000313" key="3">
    <source>
        <dbReference type="Proteomes" id="UP000182444"/>
    </source>
</evidence>
<protein>
    <submittedName>
        <fullName evidence="2">Uncharacterized protein</fullName>
    </submittedName>
</protein>
<dbReference type="AlphaFoldDB" id="A0A1D8NLT5"/>
<dbReference type="VEuPathDB" id="FungiDB:YALI1_F05088g"/>
<gene>
    <name evidence="2" type="ORF">YALI1_F05088g</name>
</gene>
<dbReference type="GeneID" id="94583828"/>
<dbReference type="RefSeq" id="XP_068139338.1">
    <property type="nucleotide sequence ID" value="XM_068283237.1"/>
</dbReference>
<accession>A0A1D8NLT5</accession>
<reference evidence="2 3" key="1">
    <citation type="journal article" date="2016" name="PLoS ONE">
        <title>Sequence Assembly of Yarrowia lipolytica Strain W29/CLIB89 Shows Transposable Element Diversity.</title>
        <authorList>
            <person name="Magnan C."/>
            <person name="Yu J."/>
            <person name="Chang I."/>
            <person name="Jahn E."/>
            <person name="Kanomata Y."/>
            <person name="Wu J."/>
            <person name="Zeller M."/>
            <person name="Oakes M."/>
            <person name="Baldi P."/>
            <person name="Sandmeyer S."/>
        </authorList>
    </citation>
    <scope>NUCLEOTIDE SEQUENCE [LARGE SCALE GENOMIC DNA]</scope>
    <source>
        <strain evidence="3">CLIB89(W29)</strain>
    </source>
</reference>
<evidence type="ECO:0000313" key="2">
    <source>
        <dbReference type="EMBL" id="AOW06595.1"/>
    </source>
</evidence>
<name>A0A1D8NLT5_YARLL</name>
<proteinExistence type="predicted"/>
<dbReference type="EMBL" id="CP017558">
    <property type="protein sequence ID" value="AOW06595.1"/>
    <property type="molecule type" value="Genomic_DNA"/>
</dbReference>